<feature type="compositionally biased region" description="Pro residues" evidence="1">
    <location>
        <begin position="18"/>
        <end position="30"/>
    </location>
</feature>
<reference evidence="2 3" key="2">
    <citation type="journal article" date="2023" name="Mol. Biol. Evol.">
        <title>Genomics of Secondarily Temperate Adaptation in the Only Non-Antarctic Icefish.</title>
        <authorList>
            <person name="Rivera-Colon A.G."/>
            <person name="Rayamajhi N."/>
            <person name="Minhas B.F."/>
            <person name="Madrigal G."/>
            <person name="Bilyk K.T."/>
            <person name="Yoon V."/>
            <person name="Hune M."/>
            <person name="Gregory S."/>
            <person name="Cheng C.H.C."/>
            <person name="Catchen J.M."/>
        </authorList>
    </citation>
    <scope>NUCLEOTIDE SEQUENCE [LARGE SCALE GENOMIC DNA]</scope>
    <source>
        <strain evidence="2">JMC-PN-2008</strain>
    </source>
</reference>
<keyword evidence="3" id="KW-1185">Reference proteome</keyword>
<name>A0AAN8ATU5_ELEMC</name>
<sequence>MKHEVLQRQKNKKTLPPTSEPPETTAPPKRPTQSGRQQFPSAAPQMSGNALRSSAPPHAVTHHAASTTCERMSARPRADLSSREQRARQTKQQTCQTAAGSLRARQSTCTLLQEEQSAALTPAVRSDRSV</sequence>
<reference evidence="2 3" key="1">
    <citation type="journal article" date="2023" name="Genes (Basel)">
        <title>Chromosome-Level Genome Assembly and Circadian Gene Repertoire of the Patagonia Blennie Eleginops maclovinus-The Closest Ancestral Proxy of Antarctic Cryonotothenioids.</title>
        <authorList>
            <person name="Cheng C.C."/>
            <person name="Rivera-Colon A.G."/>
            <person name="Minhas B.F."/>
            <person name="Wilson L."/>
            <person name="Rayamajhi N."/>
            <person name="Vargas-Chacoff L."/>
            <person name="Catchen J.M."/>
        </authorList>
    </citation>
    <scope>NUCLEOTIDE SEQUENCE [LARGE SCALE GENOMIC DNA]</scope>
    <source>
        <strain evidence="2">JMC-PN-2008</strain>
    </source>
</reference>
<evidence type="ECO:0000313" key="2">
    <source>
        <dbReference type="EMBL" id="KAK5866843.1"/>
    </source>
</evidence>
<feature type="region of interest" description="Disordered" evidence="1">
    <location>
        <begin position="1"/>
        <end position="104"/>
    </location>
</feature>
<protein>
    <submittedName>
        <fullName evidence="2">Uncharacterized protein</fullName>
    </submittedName>
</protein>
<accession>A0AAN8ATU5</accession>
<evidence type="ECO:0000256" key="1">
    <source>
        <dbReference type="SAM" id="MobiDB-lite"/>
    </source>
</evidence>
<proteinExistence type="predicted"/>
<feature type="compositionally biased region" description="Basic and acidic residues" evidence="1">
    <location>
        <begin position="72"/>
        <end position="87"/>
    </location>
</feature>
<gene>
    <name evidence="2" type="ORF">PBY51_011386</name>
</gene>
<feature type="compositionally biased region" description="Polar residues" evidence="1">
    <location>
        <begin position="90"/>
        <end position="104"/>
    </location>
</feature>
<evidence type="ECO:0000313" key="3">
    <source>
        <dbReference type="Proteomes" id="UP001346869"/>
    </source>
</evidence>
<dbReference type="Proteomes" id="UP001346869">
    <property type="component" value="Unassembled WGS sequence"/>
</dbReference>
<feature type="compositionally biased region" description="Polar residues" evidence="1">
    <location>
        <begin position="31"/>
        <end position="52"/>
    </location>
</feature>
<organism evidence="2 3">
    <name type="scientific">Eleginops maclovinus</name>
    <name type="common">Patagonian blennie</name>
    <name type="synonym">Eleginus maclovinus</name>
    <dbReference type="NCBI Taxonomy" id="56733"/>
    <lineage>
        <taxon>Eukaryota</taxon>
        <taxon>Metazoa</taxon>
        <taxon>Chordata</taxon>
        <taxon>Craniata</taxon>
        <taxon>Vertebrata</taxon>
        <taxon>Euteleostomi</taxon>
        <taxon>Actinopterygii</taxon>
        <taxon>Neopterygii</taxon>
        <taxon>Teleostei</taxon>
        <taxon>Neoteleostei</taxon>
        <taxon>Acanthomorphata</taxon>
        <taxon>Eupercaria</taxon>
        <taxon>Perciformes</taxon>
        <taxon>Notothenioidei</taxon>
        <taxon>Eleginopidae</taxon>
        <taxon>Eleginops</taxon>
    </lineage>
</organism>
<dbReference type="AlphaFoldDB" id="A0AAN8ATU5"/>
<comment type="caution">
    <text evidence="2">The sequence shown here is derived from an EMBL/GenBank/DDBJ whole genome shotgun (WGS) entry which is preliminary data.</text>
</comment>
<dbReference type="EMBL" id="JAUZQC010000008">
    <property type="protein sequence ID" value="KAK5866843.1"/>
    <property type="molecule type" value="Genomic_DNA"/>
</dbReference>